<feature type="binding site" evidence="9">
    <location>
        <position position="195"/>
    </location>
    <ligand>
        <name>pyridoxal 5'-phosphate</name>
        <dbReference type="ChEBI" id="CHEBI:597326"/>
    </ligand>
</feature>
<keyword evidence="3 9" id="KW-0963">Cytoplasm</keyword>
<dbReference type="Gene3D" id="3.90.1150.10">
    <property type="entry name" value="Aspartate Aminotransferase, domain 1"/>
    <property type="match status" value="1"/>
</dbReference>
<dbReference type="InterPro" id="IPR016454">
    <property type="entry name" value="Cysteine_dSase"/>
</dbReference>
<evidence type="ECO:0000256" key="9">
    <source>
        <dbReference type="HAMAP-Rule" id="MF_00331"/>
    </source>
</evidence>
<evidence type="ECO:0000256" key="11">
    <source>
        <dbReference type="SAM" id="Coils"/>
    </source>
</evidence>
<keyword evidence="7 9" id="KW-0408">Iron</keyword>
<feature type="binding site" evidence="9">
    <location>
        <begin position="87"/>
        <end position="88"/>
    </location>
    <ligand>
        <name>pyridoxal 5'-phosphate</name>
        <dbReference type="ChEBI" id="CHEBI:597326"/>
    </ligand>
</feature>
<evidence type="ECO:0000256" key="2">
    <source>
        <dbReference type="ARBA" id="ARBA00006490"/>
    </source>
</evidence>
<evidence type="ECO:0000256" key="1">
    <source>
        <dbReference type="ARBA" id="ARBA00001933"/>
    </source>
</evidence>
<evidence type="ECO:0000256" key="8">
    <source>
        <dbReference type="ARBA" id="ARBA00023014"/>
    </source>
</evidence>
<dbReference type="InterPro" id="IPR020578">
    <property type="entry name" value="Aminotrans_V_PyrdxlP_BS"/>
</dbReference>
<evidence type="ECO:0000256" key="10">
    <source>
        <dbReference type="RuleBase" id="RU004504"/>
    </source>
</evidence>
<dbReference type="PIRSF" id="PIRSF005572">
    <property type="entry name" value="NifS"/>
    <property type="match status" value="1"/>
</dbReference>
<feature type="binding site" evidence="9">
    <location>
        <begin position="215"/>
        <end position="217"/>
    </location>
    <ligand>
        <name>pyridoxal 5'-phosphate</name>
        <dbReference type="ChEBI" id="CHEBI:597326"/>
    </ligand>
</feature>
<dbReference type="PATRIC" id="fig|129848.4.peg.1054"/>
<keyword evidence="4 9" id="KW-0808">Transferase</keyword>
<dbReference type="GO" id="GO:0030170">
    <property type="term" value="F:pyridoxal phosphate binding"/>
    <property type="evidence" value="ECO:0007669"/>
    <property type="project" value="UniProtKB-UniRule"/>
</dbReference>
<dbReference type="GO" id="GO:0031071">
    <property type="term" value="F:cysteine desulfurase activity"/>
    <property type="evidence" value="ECO:0007669"/>
    <property type="project" value="UniProtKB-UniRule"/>
</dbReference>
<feature type="domain" description="Aminotransferase class V" evidence="12">
    <location>
        <begin position="20"/>
        <end position="380"/>
    </location>
</feature>
<dbReference type="GO" id="GO:0006520">
    <property type="term" value="P:amino acid metabolic process"/>
    <property type="evidence" value="ECO:0007669"/>
    <property type="project" value="InterPro"/>
</dbReference>
<feature type="binding site" evidence="9">
    <location>
        <position position="167"/>
    </location>
    <ligand>
        <name>pyridoxal 5'-phosphate</name>
        <dbReference type="ChEBI" id="CHEBI:597326"/>
    </ligand>
</feature>
<dbReference type="GO" id="GO:0051537">
    <property type="term" value="F:2 iron, 2 sulfur cluster binding"/>
    <property type="evidence" value="ECO:0007669"/>
    <property type="project" value="UniProtKB-UniRule"/>
</dbReference>
<dbReference type="InterPro" id="IPR017772">
    <property type="entry name" value="Cys_deSase_NifS_bac/arc"/>
</dbReference>
<comment type="subunit">
    <text evidence="9">Homodimer. Forms a heterotetramer with IscU, interacts with other sulfur acceptors.</text>
</comment>
<evidence type="ECO:0000313" key="14">
    <source>
        <dbReference type="Proteomes" id="UP000094707"/>
    </source>
</evidence>
<feature type="binding site" evidence="9">
    <location>
        <position position="253"/>
    </location>
    <ligand>
        <name>pyridoxal 5'-phosphate</name>
        <dbReference type="ChEBI" id="CHEBI:597326"/>
    </ligand>
</feature>
<evidence type="ECO:0000256" key="6">
    <source>
        <dbReference type="ARBA" id="ARBA00022898"/>
    </source>
</evidence>
<evidence type="ECO:0000256" key="5">
    <source>
        <dbReference type="ARBA" id="ARBA00022723"/>
    </source>
</evidence>
<feature type="binding site" description="via persulfide group" evidence="9">
    <location>
        <position position="341"/>
    </location>
    <ligand>
        <name>[2Fe-2S] cluster</name>
        <dbReference type="ChEBI" id="CHEBI:190135"/>
        <note>ligand shared with IscU</note>
    </ligand>
</feature>
<feature type="active site" description="Cysteine persulfide intermediate" evidence="9">
    <location>
        <position position="341"/>
    </location>
</feature>
<accession>A0A1D3L213</accession>
<dbReference type="SUPFAM" id="SSF53383">
    <property type="entry name" value="PLP-dependent transferases"/>
    <property type="match status" value="1"/>
</dbReference>
<protein>
    <recommendedName>
        <fullName evidence="9">Cysteine desulfurase IscS</fullName>
        <ecNumber evidence="9">2.8.1.7</ecNumber>
    </recommendedName>
</protein>
<sequence>MEFKIIKKIVHEKSRGGNMIYMDHSATSPVDPEVFEAMKPYFQEEFGNASTLYKLGRDGKRAMENARAQVASIIGAEPKDIIFTSGGTESDNIAIKGTVYKLKNKGRHIITSNIEHPAVHETCKYLEKNGFEVTYVPVGTDGLLKASDVEAAIRDDTILITVMHANNEIGTIQPIAEIGKIAHENGILFHTDAVQSVGKIPVDVNALNVDMLSISSHKLYGPKGIGALYIKKGVRLEPIIHGGGHERGLRPGTENVPAIVGFGKACQLAEENLDEESARLTRLRDKLVDAVLEQNEEAYLNGDREKRLPGNANFRFTGIEGESLILHLDFKGIAASTGSACSSTKLEPSQVLMAIGLEEVEAHGSLRISLGRENTEEDIDHAITSIKEVVDTLRKMSPLWCSKGE</sequence>
<keyword evidence="6 9" id="KW-0663">Pyridoxal phosphate</keyword>
<keyword evidence="5 9" id="KW-0479">Metal-binding</keyword>
<dbReference type="InterPro" id="IPR010240">
    <property type="entry name" value="Cys_deSase_IscS"/>
</dbReference>
<organism evidence="13 14">
    <name type="scientific">Methanobacterium congolense</name>
    <dbReference type="NCBI Taxonomy" id="118062"/>
    <lineage>
        <taxon>Archaea</taxon>
        <taxon>Methanobacteriati</taxon>
        <taxon>Methanobacteriota</taxon>
        <taxon>Methanomada group</taxon>
        <taxon>Methanobacteria</taxon>
        <taxon>Methanobacteriales</taxon>
        <taxon>Methanobacteriaceae</taxon>
        <taxon>Methanobacterium</taxon>
    </lineage>
</organism>
<dbReference type="Gene3D" id="1.10.260.50">
    <property type="match status" value="1"/>
</dbReference>
<evidence type="ECO:0000256" key="7">
    <source>
        <dbReference type="ARBA" id="ARBA00023004"/>
    </source>
</evidence>
<evidence type="ECO:0000313" key="13">
    <source>
        <dbReference type="EMBL" id="SCG85606.1"/>
    </source>
</evidence>
<keyword evidence="8 9" id="KW-0411">Iron-sulfur</keyword>
<dbReference type="AlphaFoldDB" id="A0A1D3L213"/>
<dbReference type="InterPro" id="IPR015422">
    <property type="entry name" value="PyrdxlP-dep_Trfase_small"/>
</dbReference>
<dbReference type="FunFam" id="3.40.640.10:FF:000003">
    <property type="entry name" value="Cysteine desulfurase IscS"/>
    <property type="match status" value="1"/>
</dbReference>
<dbReference type="PANTHER" id="PTHR11601">
    <property type="entry name" value="CYSTEINE DESULFURYLASE FAMILY MEMBER"/>
    <property type="match status" value="1"/>
</dbReference>
<evidence type="ECO:0000256" key="3">
    <source>
        <dbReference type="ARBA" id="ARBA00022490"/>
    </source>
</evidence>
<dbReference type="EC" id="2.8.1.7" evidence="9"/>
<comment type="function">
    <text evidence="9">Master enzyme that delivers sulfur to a number of partners involved in Fe-S cluster assembly, tRNA modification or cofactor biosynthesis. Catalyzes the removal of elemental sulfur atoms from cysteine to produce alanine. Functions as a sulfur delivery protein for Fe-S cluster synthesis onto IscU, an Fe-S scaffold assembly protein, as well as other S acceptor proteins.</text>
</comment>
<dbReference type="GO" id="GO:0044571">
    <property type="term" value="P:[2Fe-2S] cluster assembly"/>
    <property type="evidence" value="ECO:0007669"/>
    <property type="project" value="UniProtKB-UniRule"/>
</dbReference>
<dbReference type="InterPro" id="IPR000192">
    <property type="entry name" value="Aminotrans_V_dom"/>
</dbReference>
<dbReference type="InterPro" id="IPR015424">
    <property type="entry name" value="PyrdxlP-dep_Trfase"/>
</dbReference>
<dbReference type="KEGG" id="mcub:MCBB_1046"/>
<dbReference type="PANTHER" id="PTHR11601:SF34">
    <property type="entry name" value="CYSTEINE DESULFURASE"/>
    <property type="match status" value="1"/>
</dbReference>
<keyword evidence="11" id="KW-0175">Coiled coil</keyword>
<dbReference type="Gene3D" id="3.40.640.10">
    <property type="entry name" value="Type I PLP-dependent aspartate aminotransferase-like (Major domain)"/>
    <property type="match status" value="1"/>
</dbReference>
<comment type="similarity">
    <text evidence="2 9">Belongs to the class-V pyridoxal-phosphate-dependent aminotransferase family. NifS/IscS subfamily.</text>
</comment>
<dbReference type="Pfam" id="PF00266">
    <property type="entry name" value="Aminotran_5"/>
    <property type="match status" value="1"/>
</dbReference>
<dbReference type="Proteomes" id="UP000094707">
    <property type="component" value="Chromosome I"/>
</dbReference>
<evidence type="ECO:0000256" key="4">
    <source>
        <dbReference type="ARBA" id="ARBA00022679"/>
    </source>
</evidence>
<comment type="miscellaneous">
    <text evidence="9">In Archaea the pyridoxal phosphate cofactor is not covalently bound to Lys but ligated by other amino acids.</text>
</comment>
<dbReference type="UniPathway" id="UPA00266"/>
<comment type="catalytic activity">
    <reaction evidence="9">
        <text>(sulfur carrier)-H + L-cysteine = (sulfur carrier)-SH + L-alanine</text>
        <dbReference type="Rhea" id="RHEA:43892"/>
        <dbReference type="Rhea" id="RHEA-COMP:14737"/>
        <dbReference type="Rhea" id="RHEA-COMP:14739"/>
        <dbReference type="ChEBI" id="CHEBI:29917"/>
        <dbReference type="ChEBI" id="CHEBI:35235"/>
        <dbReference type="ChEBI" id="CHEBI:57972"/>
        <dbReference type="ChEBI" id="CHEBI:64428"/>
        <dbReference type="EC" id="2.8.1.7"/>
    </reaction>
</comment>
<dbReference type="InterPro" id="IPR015421">
    <property type="entry name" value="PyrdxlP-dep_Trfase_major"/>
</dbReference>
<comment type="subcellular location">
    <subcellularLocation>
        <location evidence="9">Cytoplasm</location>
    </subcellularLocation>
</comment>
<dbReference type="GO" id="GO:0046872">
    <property type="term" value="F:metal ion binding"/>
    <property type="evidence" value="ECO:0007669"/>
    <property type="project" value="UniProtKB-KW"/>
</dbReference>
<reference evidence="13 14" key="1">
    <citation type="submission" date="2016-08" db="EMBL/GenBank/DDBJ databases">
        <authorList>
            <person name="Seilhamer J.J."/>
        </authorList>
    </citation>
    <scope>NUCLEOTIDE SEQUENCE [LARGE SCALE GENOMIC DNA]</scope>
    <source>
        <strain evidence="13">Buetzberg</strain>
    </source>
</reference>
<feature type="coiled-coil region" evidence="11">
    <location>
        <begin position="266"/>
        <end position="293"/>
    </location>
</feature>
<dbReference type="PROSITE" id="PS00595">
    <property type="entry name" value="AA_TRANSFER_CLASS_5"/>
    <property type="match status" value="1"/>
</dbReference>
<comment type="cofactor">
    <cofactor evidence="1 9 10">
        <name>pyridoxal 5'-phosphate</name>
        <dbReference type="ChEBI" id="CHEBI:597326"/>
    </cofactor>
</comment>
<dbReference type="NCBIfam" id="TIGR03402">
    <property type="entry name" value="FeS_nifS"/>
    <property type="match status" value="1"/>
</dbReference>
<dbReference type="STRING" id="118062.MCBB_1046"/>
<gene>
    <name evidence="9 13" type="primary">iscS</name>
    <name evidence="13" type="ORF">MCBB_1046</name>
</gene>
<dbReference type="NCBIfam" id="NF002806">
    <property type="entry name" value="PRK02948.1"/>
    <property type="match status" value="1"/>
</dbReference>
<dbReference type="GO" id="GO:1990221">
    <property type="term" value="C:L-cysteine desulfurase complex"/>
    <property type="evidence" value="ECO:0007669"/>
    <property type="project" value="UniProtKB-ARBA"/>
</dbReference>
<comment type="pathway">
    <text evidence="9">Cofactor biosynthesis; iron-sulfur cluster biosynthesis.</text>
</comment>
<keyword evidence="14" id="KW-1185">Reference proteome</keyword>
<proteinExistence type="inferred from homology"/>
<keyword evidence="9" id="KW-0001">2Fe-2S</keyword>
<dbReference type="EMBL" id="LT607756">
    <property type="protein sequence ID" value="SCG85606.1"/>
    <property type="molecule type" value="Genomic_DNA"/>
</dbReference>
<dbReference type="HAMAP" id="MF_00331">
    <property type="entry name" value="Cys_desulf_IscS"/>
    <property type="match status" value="1"/>
</dbReference>
<evidence type="ECO:0000259" key="12">
    <source>
        <dbReference type="Pfam" id="PF00266"/>
    </source>
</evidence>
<name>A0A1D3L213_9EURY</name>